<comment type="similarity">
    <text evidence="4">Belongs to the cyclic nucleotide phosphodiesterase class-III family.</text>
</comment>
<dbReference type="PATRIC" id="fig|797299.3.peg.196"/>
<dbReference type="GeneID" id="25143994"/>
<evidence type="ECO:0000259" key="6">
    <source>
        <dbReference type="Pfam" id="PF00149"/>
    </source>
</evidence>
<dbReference type="RefSeq" id="WP_049951631.1">
    <property type="nucleotide sequence ID" value="NZ_CP007055.1"/>
</dbReference>
<dbReference type="InterPro" id="IPR029052">
    <property type="entry name" value="Metallo-depent_PP-like"/>
</dbReference>
<sequence length="329" mass="35562">MHRPHSGQLLARLERPTTPSPTTLAVLSDVHLATDASGTWKVFHRTERHLRAAVAGVNDREIDGVVVAGDLTRDGTPEQFNRFDELAEFDPPMVAVPGNHDLPTTFDDHGSASIASFETRYTPGGLPFRTRFDGIEVIGLNSHAAGPNAPAETWDGQVSAEQLMWLDETLADSDVDATIVTVHHNLPATGELYERYRAELPVGGTVPGFSNPEPLVELLASHDVPLVVTGHLHFPAIEQTDAVRELTVPAVSSFPHSLLVLEIDERGTVVRSVPLTDGDGMVESIAHGYEKDRVLLSAAQQATFPLVDELESAHGADSLPRTTDSVDYS</sequence>
<evidence type="ECO:0000256" key="1">
    <source>
        <dbReference type="ARBA" id="ARBA00022723"/>
    </source>
</evidence>
<dbReference type="Proteomes" id="UP000019024">
    <property type="component" value="Chromosome"/>
</dbReference>
<dbReference type="InterPro" id="IPR050884">
    <property type="entry name" value="CNP_phosphodiesterase-III"/>
</dbReference>
<dbReference type="GO" id="GO:0016787">
    <property type="term" value="F:hydrolase activity"/>
    <property type="evidence" value="ECO:0007669"/>
    <property type="project" value="UniProtKB-KW"/>
</dbReference>
<organism evidence="7 8">
    <name type="scientific">Halostagnicola larsenii XH-48</name>
    <dbReference type="NCBI Taxonomy" id="797299"/>
    <lineage>
        <taxon>Archaea</taxon>
        <taxon>Methanobacteriati</taxon>
        <taxon>Methanobacteriota</taxon>
        <taxon>Stenosarchaea group</taxon>
        <taxon>Halobacteria</taxon>
        <taxon>Halobacteriales</taxon>
        <taxon>Natrialbaceae</taxon>
        <taxon>Halostagnicola</taxon>
    </lineage>
</organism>
<keyword evidence="3" id="KW-0408">Iron</keyword>
<evidence type="ECO:0000313" key="7">
    <source>
        <dbReference type="EMBL" id="AHF98444.1"/>
    </source>
</evidence>
<dbReference type="AlphaFoldDB" id="W0JMQ4"/>
<dbReference type="HOGENOM" id="CLU_904910_0_0_2"/>
<evidence type="ECO:0000256" key="5">
    <source>
        <dbReference type="SAM" id="MobiDB-lite"/>
    </source>
</evidence>
<evidence type="ECO:0000256" key="4">
    <source>
        <dbReference type="ARBA" id="ARBA00025742"/>
    </source>
</evidence>
<dbReference type="PANTHER" id="PTHR42988:SF2">
    <property type="entry name" value="CYCLIC NUCLEOTIDE PHOSPHODIESTERASE CBUA0032-RELATED"/>
    <property type="match status" value="1"/>
</dbReference>
<dbReference type="eggNOG" id="arCOG01153">
    <property type="taxonomic scope" value="Archaea"/>
</dbReference>
<keyword evidence="2" id="KW-0378">Hydrolase</keyword>
<feature type="region of interest" description="Disordered" evidence="5">
    <location>
        <begin position="1"/>
        <end position="20"/>
    </location>
</feature>
<keyword evidence="1" id="KW-0479">Metal-binding</keyword>
<reference evidence="7 8" key="1">
    <citation type="submission" date="2014-01" db="EMBL/GenBank/DDBJ databases">
        <authorList>
            <consortium name="DOE Joint Genome Institute"/>
            <person name="Anderson I."/>
            <person name="Huntemann M."/>
            <person name="Han J."/>
            <person name="Chen A."/>
            <person name="Kyrpides N."/>
            <person name="Mavromatis K."/>
            <person name="Markowitz V."/>
            <person name="Palaniappan K."/>
            <person name="Ivanova N."/>
            <person name="Schaumberg A."/>
            <person name="Pati A."/>
            <person name="Liolios K."/>
            <person name="Nordberg H.P."/>
            <person name="Cantor M.N."/>
            <person name="Hua S.X."/>
            <person name="Woyke T."/>
        </authorList>
    </citation>
    <scope>NUCLEOTIDE SEQUENCE [LARGE SCALE GENOMIC DNA]</scope>
    <source>
        <strain evidence="7 8">XH-48</strain>
    </source>
</reference>
<dbReference type="SUPFAM" id="SSF56300">
    <property type="entry name" value="Metallo-dependent phosphatases"/>
    <property type="match status" value="1"/>
</dbReference>
<dbReference type="GO" id="GO:0046872">
    <property type="term" value="F:metal ion binding"/>
    <property type="evidence" value="ECO:0007669"/>
    <property type="project" value="UniProtKB-KW"/>
</dbReference>
<dbReference type="EMBL" id="CP007055">
    <property type="protein sequence ID" value="AHF98444.1"/>
    <property type="molecule type" value="Genomic_DNA"/>
</dbReference>
<evidence type="ECO:0000256" key="2">
    <source>
        <dbReference type="ARBA" id="ARBA00022801"/>
    </source>
</evidence>
<name>W0JMQ4_9EURY</name>
<accession>W0JMQ4</accession>
<dbReference type="PANTHER" id="PTHR42988">
    <property type="entry name" value="PHOSPHOHYDROLASE"/>
    <property type="match status" value="1"/>
</dbReference>
<dbReference type="Pfam" id="PF00149">
    <property type="entry name" value="Metallophos"/>
    <property type="match status" value="1"/>
</dbReference>
<keyword evidence="8" id="KW-1185">Reference proteome</keyword>
<gene>
    <name evidence="7" type="ORF">HALLA_05670</name>
</gene>
<dbReference type="STRING" id="797299.HALLA_05670"/>
<feature type="domain" description="Calcineurin-like phosphoesterase" evidence="6">
    <location>
        <begin position="23"/>
        <end position="234"/>
    </location>
</feature>
<proteinExistence type="inferred from homology"/>
<evidence type="ECO:0000256" key="3">
    <source>
        <dbReference type="ARBA" id="ARBA00023004"/>
    </source>
</evidence>
<protein>
    <submittedName>
        <fullName evidence="7">Metallophosphoesterase</fullName>
    </submittedName>
</protein>
<dbReference type="Gene3D" id="3.60.21.10">
    <property type="match status" value="1"/>
</dbReference>
<evidence type="ECO:0000313" key="8">
    <source>
        <dbReference type="Proteomes" id="UP000019024"/>
    </source>
</evidence>
<dbReference type="KEGG" id="hlr:HALLA_05670"/>
<dbReference type="InterPro" id="IPR004843">
    <property type="entry name" value="Calcineurin-like_PHP"/>
</dbReference>
<dbReference type="OrthoDB" id="7513at2157"/>